<dbReference type="SUPFAM" id="SSF56801">
    <property type="entry name" value="Acetyl-CoA synthetase-like"/>
    <property type="match status" value="1"/>
</dbReference>
<dbReference type="PANTHER" id="PTHR43767:SF1">
    <property type="entry name" value="NONRIBOSOMAL PEPTIDE SYNTHASE PES1 (EUROFUNG)-RELATED"/>
    <property type="match status" value="1"/>
</dbReference>
<dbReference type="Gene3D" id="3.40.50.980">
    <property type="match status" value="1"/>
</dbReference>
<dbReference type="KEGG" id="asoc:CB4_01260"/>
<proteinExistence type="predicted"/>
<dbReference type="InterPro" id="IPR050237">
    <property type="entry name" value="ATP-dep_AMP-bd_enzyme"/>
</dbReference>
<dbReference type="OrthoDB" id="9778383at2"/>
<feature type="domain" description="AMP-dependent synthetase/ligase" evidence="1">
    <location>
        <begin position="43"/>
        <end position="204"/>
    </location>
</feature>
<dbReference type="InterPro" id="IPR045851">
    <property type="entry name" value="AMP-bd_C_sf"/>
</dbReference>
<evidence type="ECO:0000259" key="2">
    <source>
        <dbReference type="Pfam" id="PF13193"/>
    </source>
</evidence>
<dbReference type="Gene3D" id="3.30.300.30">
    <property type="match status" value="1"/>
</dbReference>
<dbReference type="CDD" id="cd04433">
    <property type="entry name" value="AFD_class_I"/>
    <property type="match status" value="1"/>
</dbReference>
<dbReference type="InterPro" id="IPR042099">
    <property type="entry name" value="ANL_N_sf"/>
</dbReference>
<evidence type="ECO:0000313" key="3">
    <source>
        <dbReference type="EMBL" id="BAU27091.1"/>
    </source>
</evidence>
<dbReference type="InterPro" id="IPR000873">
    <property type="entry name" value="AMP-dep_synth/lig_dom"/>
</dbReference>
<dbReference type="Pfam" id="PF13193">
    <property type="entry name" value="AMP-binding_C"/>
    <property type="match status" value="1"/>
</dbReference>
<keyword evidence="4" id="KW-1185">Reference proteome</keyword>
<name>A0A0U5C5F8_9BACL</name>
<organism evidence="3 4">
    <name type="scientific">Aneurinibacillus soli</name>
    <dbReference type="NCBI Taxonomy" id="1500254"/>
    <lineage>
        <taxon>Bacteria</taxon>
        <taxon>Bacillati</taxon>
        <taxon>Bacillota</taxon>
        <taxon>Bacilli</taxon>
        <taxon>Bacillales</taxon>
        <taxon>Paenibacillaceae</taxon>
        <taxon>Aneurinibacillus group</taxon>
        <taxon>Aneurinibacillus</taxon>
    </lineage>
</organism>
<dbReference type="Gene3D" id="3.40.50.12780">
    <property type="entry name" value="N-terminal domain of ligase-like"/>
    <property type="match status" value="1"/>
</dbReference>
<dbReference type="PANTHER" id="PTHR43767">
    <property type="entry name" value="LONG-CHAIN-FATTY-ACID--COA LIGASE"/>
    <property type="match status" value="1"/>
</dbReference>
<keyword evidence="3" id="KW-0436">Ligase</keyword>
<dbReference type="Pfam" id="PF00501">
    <property type="entry name" value="AMP-binding"/>
    <property type="match status" value="2"/>
</dbReference>
<accession>A0A0U5C5F8</accession>
<dbReference type="EMBL" id="AP017312">
    <property type="protein sequence ID" value="BAU27091.1"/>
    <property type="molecule type" value="Genomic_DNA"/>
</dbReference>
<reference evidence="3 4" key="1">
    <citation type="submission" date="2015-12" db="EMBL/GenBank/DDBJ databases">
        <title>Genome sequence of Aneurinibacillus soli.</title>
        <authorList>
            <person name="Lee J.S."/>
            <person name="Lee K.C."/>
            <person name="Kim K.K."/>
            <person name="Lee B.W."/>
        </authorList>
    </citation>
    <scope>NUCLEOTIDE SEQUENCE [LARGE SCALE GENOMIC DNA]</scope>
    <source>
        <strain evidence="3 4">CB4</strain>
    </source>
</reference>
<dbReference type="AlphaFoldDB" id="A0A0U5C5F8"/>
<dbReference type="Proteomes" id="UP000217696">
    <property type="component" value="Chromosome"/>
</dbReference>
<gene>
    <name evidence="3" type="primary">yhfT</name>
    <name evidence="3" type="ORF">CB4_01260</name>
</gene>
<dbReference type="InterPro" id="IPR025110">
    <property type="entry name" value="AMP-bd_C"/>
</dbReference>
<evidence type="ECO:0000259" key="1">
    <source>
        <dbReference type="Pfam" id="PF00501"/>
    </source>
</evidence>
<dbReference type="GO" id="GO:0016878">
    <property type="term" value="F:acid-thiol ligase activity"/>
    <property type="evidence" value="ECO:0007669"/>
    <property type="project" value="UniProtKB-ARBA"/>
</dbReference>
<evidence type="ECO:0000313" key="4">
    <source>
        <dbReference type="Proteomes" id="UP000217696"/>
    </source>
</evidence>
<dbReference type="RefSeq" id="WP_096464153.1">
    <property type="nucleotide sequence ID" value="NZ_AP017312.1"/>
</dbReference>
<feature type="domain" description="AMP-binding enzyme C-terminal" evidence="2">
    <location>
        <begin position="370"/>
        <end position="445"/>
    </location>
</feature>
<feature type="domain" description="AMP-dependent synthetase/ligase" evidence="1">
    <location>
        <begin position="207"/>
        <end position="325"/>
    </location>
</feature>
<protein>
    <submittedName>
        <fullName evidence="3">Putative acyl--CoA ligase YhfT</fullName>
        <ecNumber evidence="3">6.2.1.-</ecNumber>
    </submittedName>
</protein>
<sequence length="452" mass="51547">MLKFFTLLYVLYNVQMLSPSGLYRLMAVLYQNGVNMMTLLAFSARSYADNIALVDEHETLSYKELWLQSEKLSIVLKENYKLNSGQKVGLLCKNHASLVKTIFAVSRLGADLYLLNAEMSKTQFTNLLMRHDFDFLVYDPEWYSFIEQSSYAKDKIVSYHDTLPAISNFLQFGMNRKQDLKRTTSGKLMLLTGGTTGHAKVAAHKACSLIQEHHVEVITVVPLMIYKMLRHNPEDLTSLRCIASGGTELNPKLVEEVTSKLGDVLYNLYGTSEAGLNIIATPQDLRYSAQTIGKKINGVRLKIVDKDKKEVEKGAIGQFYIQNKWSMINKSLSWIETGDMGYQDSNGYYFWCGRVDNLVISAGENVYPIEIERVLINHPQVEDVAVIGISDEIFGQRLKAFVLLERNASLTKEELFEWLRFKVARFQMPKDITFVDHIPYTPLGKLDKKQLR</sequence>
<dbReference type="EC" id="6.2.1.-" evidence="3"/>